<gene>
    <name evidence="5" type="ORF">WHR41_00463</name>
</gene>
<comment type="caution">
    <text evidence="5">The sequence shown here is derived from an EMBL/GenBank/DDBJ whole genome shotgun (WGS) entry which is preliminary data.</text>
</comment>
<dbReference type="Gene3D" id="3.30.40.10">
    <property type="entry name" value="Zinc/RING finger domain, C3HC4 (zinc finger)"/>
    <property type="match status" value="1"/>
</dbReference>
<dbReference type="InterPro" id="IPR013083">
    <property type="entry name" value="Znf_RING/FYVE/PHD"/>
</dbReference>
<evidence type="ECO:0000313" key="6">
    <source>
        <dbReference type="Proteomes" id="UP000803884"/>
    </source>
</evidence>
<evidence type="ECO:0000313" key="5">
    <source>
        <dbReference type="EMBL" id="KAL1590832.1"/>
    </source>
</evidence>
<dbReference type="InterPro" id="IPR051826">
    <property type="entry name" value="E3_ubiquitin-ligase_domain"/>
</dbReference>
<feature type="region of interest" description="Disordered" evidence="2">
    <location>
        <begin position="411"/>
        <end position="533"/>
    </location>
</feature>
<evidence type="ECO:0000256" key="2">
    <source>
        <dbReference type="SAM" id="MobiDB-lite"/>
    </source>
</evidence>
<feature type="domain" description="RING-type" evidence="4">
    <location>
        <begin position="337"/>
        <end position="385"/>
    </location>
</feature>
<keyword evidence="3" id="KW-0812">Transmembrane</keyword>
<dbReference type="GO" id="GO:0061630">
    <property type="term" value="F:ubiquitin protein ligase activity"/>
    <property type="evidence" value="ECO:0007669"/>
    <property type="project" value="TreeGrafter"/>
</dbReference>
<evidence type="ECO:0000259" key="4">
    <source>
        <dbReference type="PROSITE" id="PS50089"/>
    </source>
</evidence>
<dbReference type="PANTHER" id="PTHR22765">
    <property type="entry name" value="RING FINGER AND PROTEASE ASSOCIATED DOMAIN-CONTAINING"/>
    <property type="match status" value="1"/>
</dbReference>
<dbReference type="GO" id="GO:0008270">
    <property type="term" value="F:zinc ion binding"/>
    <property type="evidence" value="ECO:0007669"/>
    <property type="project" value="UniProtKB-KW"/>
</dbReference>
<evidence type="ECO:0000256" key="3">
    <source>
        <dbReference type="SAM" id="Phobius"/>
    </source>
</evidence>
<dbReference type="PROSITE" id="PS50089">
    <property type="entry name" value="ZF_RING_2"/>
    <property type="match status" value="1"/>
</dbReference>
<keyword evidence="1" id="KW-0862">Zinc</keyword>
<dbReference type="Pfam" id="PF13639">
    <property type="entry name" value="zf-RING_2"/>
    <property type="match status" value="1"/>
</dbReference>
<dbReference type="AlphaFoldDB" id="A0AB34L0U1"/>
<keyword evidence="6" id="KW-1185">Reference proteome</keyword>
<dbReference type="InterPro" id="IPR001841">
    <property type="entry name" value="Znf_RING"/>
</dbReference>
<feature type="compositionally biased region" description="Polar residues" evidence="2">
    <location>
        <begin position="472"/>
        <end position="489"/>
    </location>
</feature>
<keyword evidence="3" id="KW-1133">Transmembrane helix</keyword>
<keyword evidence="3" id="KW-0472">Membrane</keyword>
<sequence length="548" mass="59824">MSAQSLRVATLAFPDPANVTEANHYYHVDPALSYTFESSGNIRTLSTNGASGGADITGLLYTPELDPDDQCFNLTRPYVPENAVRRVDLPDTEYALVAIAPWLRPDCTLAYLTAARNANTQGFLFFKPDNSSAEPPPANEVEWSLGDGGNWKSANLYPVYALDGVTGYTLINATAQYGGNISTVPHAQELLETYRVGDSLRLVVDVDTGSGSRLPSLWVFLLVVLAILLVIIGSTSILMHWIQRRRRLQLRQRVVNGEVDLEALGIKRLTVPQELLNQMPLYVYGTSRPQESPVVDAEKFGSSNTPNSRSSSPSPDIQPTPARMSSYRPTALDQPTCPICLDDFDAPSASEAGTTVRELPCRHIFHPECVDTFLRDNSSLCPICKKTCLPAGYCPKNVTNAMVRRERIMRRNRERNGGDQTLHPITEAGADPLDMDTIPRPQPSHPPSSLGQRIARRITSAPAPSTAAGSSQQMADLSSTPRRSATTAGGPNVNPPADTTRRREWARQRAVAMLGRRAAPADPDAEEAARTPRWRKVVSTIFPGVGGR</sequence>
<keyword evidence="1" id="KW-0479">Metal-binding</keyword>
<keyword evidence="1" id="KW-0863">Zinc-finger</keyword>
<dbReference type="EMBL" id="JAAQHG020000001">
    <property type="protein sequence ID" value="KAL1590832.1"/>
    <property type="molecule type" value="Genomic_DNA"/>
</dbReference>
<reference evidence="5 6" key="1">
    <citation type="journal article" date="2020" name="Microbiol. Resour. Announc.">
        <title>Draft Genome Sequence of a Cladosporium Species Isolated from the Mesophotic Ascidian Didemnum maculosum.</title>
        <authorList>
            <person name="Gioti A."/>
            <person name="Siaperas R."/>
            <person name="Nikolaivits E."/>
            <person name="Le Goff G."/>
            <person name="Ouazzani J."/>
            <person name="Kotoulas G."/>
            <person name="Topakas E."/>
        </authorList>
    </citation>
    <scope>NUCLEOTIDE SEQUENCE [LARGE SCALE GENOMIC DNA]</scope>
    <source>
        <strain evidence="5 6">TM138-S3</strain>
    </source>
</reference>
<dbReference type="SMART" id="SM00184">
    <property type="entry name" value="RING"/>
    <property type="match status" value="1"/>
</dbReference>
<feature type="transmembrane region" description="Helical" evidence="3">
    <location>
        <begin position="217"/>
        <end position="242"/>
    </location>
</feature>
<dbReference type="PANTHER" id="PTHR22765:SF416">
    <property type="entry name" value="E3 UBIQUITIN-PROTEIN LIGASE GODZILLA"/>
    <property type="match status" value="1"/>
</dbReference>
<dbReference type="GO" id="GO:0005737">
    <property type="term" value="C:cytoplasm"/>
    <property type="evidence" value="ECO:0007669"/>
    <property type="project" value="TreeGrafter"/>
</dbReference>
<dbReference type="SUPFAM" id="SSF57850">
    <property type="entry name" value="RING/U-box"/>
    <property type="match status" value="1"/>
</dbReference>
<dbReference type="CDD" id="cd16454">
    <property type="entry name" value="RING-H2_PA-TM-RING"/>
    <property type="match status" value="1"/>
</dbReference>
<feature type="compositionally biased region" description="Low complexity" evidence="2">
    <location>
        <begin position="459"/>
        <end position="471"/>
    </location>
</feature>
<dbReference type="RefSeq" id="XP_069233937.1">
    <property type="nucleotide sequence ID" value="XM_069369069.1"/>
</dbReference>
<accession>A0AB34L0U1</accession>
<proteinExistence type="predicted"/>
<feature type="compositionally biased region" description="Low complexity" evidence="2">
    <location>
        <begin position="302"/>
        <end position="315"/>
    </location>
</feature>
<protein>
    <recommendedName>
        <fullName evidence="4">RING-type domain-containing protein</fullName>
    </recommendedName>
</protein>
<dbReference type="GO" id="GO:0006511">
    <property type="term" value="P:ubiquitin-dependent protein catabolic process"/>
    <property type="evidence" value="ECO:0007669"/>
    <property type="project" value="TreeGrafter"/>
</dbReference>
<dbReference type="GeneID" id="96001907"/>
<organism evidence="5 6">
    <name type="scientific">Cladosporium halotolerans</name>
    <dbReference type="NCBI Taxonomy" id="1052096"/>
    <lineage>
        <taxon>Eukaryota</taxon>
        <taxon>Fungi</taxon>
        <taxon>Dikarya</taxon>
        <taxon>Ascomycota</taxon>
        <taxon>Pezizomycotina</taxon>
        <taxon>Dothideomycetes</taxon>
        <taxon>Dothideomycetidae</taxon>
        <taxon>Cladosporiales</taxon>
        <taxon>Cladosporiaceae</taxon>
        <taxon>Cladosporium</taxon>
    </lineage>
</organism>
<name>A0AB34L0U1_9PEZI</name>
<evidence type="ECO:0000256" key="1">
    <source>
        <dbReference type="PROSITE-ProRule" id="PRU00175"/>
    </source>
</evidence>
<dbReference type="Proteomes" id="UP000803884">
    <property type="component" value="Unassembled WGS sequence"/>
</dbReference>
<feature type="region of interest" description="Disordered" evidence="2">
    <location>
        <begin position="296"/>
        <end position="328"/>
    </location>
</feature>